<dbReference type="OrthoDB" id="4843387at2759"/>
<dbReference type="Gene3D" id="3.30.420.10">
    <property type="entry name" value="Ribonuclease H-like superfamily/Ribonuclease H"/>
    <property type="match status" value="1"/>
</dbReference>
<evidence type="ECO:0000256" key="1">
    <source>
        <dbReference type="SAM" id="MobiDB-lite"/>
    </source>
</evidence>
<organism evidence="2 3">
    <name type="scientific">Araneus ventricosus</name>
    <name type="common">Orbweaver spider</name>
    <name type="synonym">Epeira ventricosa</name>
    <dbReference type="NCBI Taxonomy" id="182803"/>
    <lineage>
        <taxon>Eukaryota</taxon>
        <taxon>Metazoa</taxon>
        <taxon>Ecdysozoa</taxon>
        <taxon>Arthropoda</taxon>
        <taxon>Chelicerata</taxon>
        <taxon>Arachnida</taxon>
        <taxon>Araneae</taxon>
        <taxon>Araneomorphae</taxon>
        <taxon>Entelegynae</taxon>
        <taxon>Araneoidea</taxon>
        <taxon>Araneidae</taxon>
        <taxon>Araneus</taxon>
    </lineage>
</organism>
<evidence type="ECO:0008006" key="4">
    <source>
        <dbReference type="Google" id="ProtNLM"/>
    </source>
</evidence>
<keyword evidence="3" id="KW-1185">Reference proteome</keyword>
<feature type="compositionally biased region" description="Polar residues" evidence="1">
    <location>
        <begin position="107"/>
        <end position="120"/>
    </location>
</feature>
<reference evidence="2 3" key="1">
    <citation type="journal article" date="2019" name="Sci. Rep.">
        <title>Orb-weaving spider Araneus ventricosus genome elucidates the spidroin gene catalogue.</title>
        <authorList>
            <person name="Kono N."/>
            <person name="Nakamura H."/>
            <person name="Ohtoshi R."/>
            <person name="Moran D.A.P."/>
            <person name="Shinohara A."/>
            <person name="Yoshida Y."/>
            <person name="Fujiwara M."/>
            <person name="Mori M."/>
            <person name="Tomita M."/>
            <person name="Arakawa K."/>
        </authorList>
    </citation>
    <scope>NUCLEOTIDE SEQUENCE [LARGE SCALE GENOMIC DNA]</scope>
</reference>
<feature type="region of interest" description="Disordered" evidence="1">
    <location>
        <begin position="99"/>
        <end position="126"/>
    </location>
</feature>
<comment type="caution">
    <text evidence="2">The sequence shown here is derived from an EMBL/GenBank/DDBJ whole genome shotgun (WGS) entry which is preliminary data.</text>
</comment>
<evidence type="ECO:0000313" key="2">
    <source>
        <dbReference type="EMBL" id="GBN92960.1"/>
    </source>
</evidence>
<evidence type="ECO:0000313" key="3">
    <source>
        <dbReference type="Proteomes" id="UP000499080"/>
    </source>
</evidence>
<dbReference type="GO" id="GO:0003676">
    <property type="term" value="F:nucleic acid binding"/>
    <property type="evidence" value="ECO:0007669"/>
    <property type="project" value="InterPro"/>
</dbReference>
<sequence>MAVSMCVGILYRNLKKSITNLSLGRRYIFERNNDTKHPPKIVKDYCSKNKIKILEWPPQNPNLNLIKNLRSILHQKLPFEERKSKNHFFLERIKDEWHNQPGGSEETGWQLQSKTQSSDFGQRRSR</sequence>
<dbReference type="AlphaFoldDB" id="A0A4Y2SZA7"/>
<dbReference type="Proteomes" id="UP000499080">
    <property type="component" value="Unassembled WGS sequence"/>
</dbReference>
<accession>A0A4Y2SZA7</accession>
<protein>
    <recommendedName>
        <fullName evidence="4">Tc1-like transposase DDE domain-containing protein</fullName>
    </recommendedName>
</protein>
<proteinExistence type="predicted"/>
<name>A0A4Y2SZA7_ARAVE</name>
<gene>
    <name evidence="2" type="ORF">AVEN_144498_1</name>
</gene>
<dbReference type="InterPro" id="IPR036397">
    <property type="entry name" value="RNaseH_sf"/>
</dbReference>
<dbReference type="EMBL" id="BGPR01024691">
    <property type="protein sequence ID" value="GBN92960.1"/>
    <property type="molecule type" value="Genomic_DNA"/>
</dbReference>